<gene>
    <name evidence="2" type="ORF">TCIL3000_4_2670</name>
</gene>
<organism evidence="2">
    <name type="scientific">Trypanosoma congolense (strain IL3000)</name>
    <dbReference type="NCBI Taxonomy" id="1068625"/>
    <lineage>
        <taxon>Eukaryota</taxon>
        <taxon>Discoba</taxon>
        <taxon>Euglenozoa</taxon>
        <taxon>Kinetoplastea</taxon>
        <taxon>Metakinetoplastina</taxon>
        <taxon>Trypanosomatida</taxon>
        <taxon>Trypanosomatidae</taxon>
        <taxon>Trypanosoma</taxon>
        <taxon>Nannomonas</taxon>
    </lineage>
</organism>
<reference evidence="2" key="1">
    <citation type="journal article" date="2012" name="Proc. Natl. Acad. Sci. U.S.A.">
        <title>Antigenic diversity is generated by distinct evolutionary mechanisms in African trypanosome species.</title>
        <authorList>
            <person name="Jackson A.P."/>
            <person name="Berry A."/>
            <person name="Aslett M."/>
            <person name="Allison H.C."/>
            <person name="Burton P."/>
            <person name="Vavrova-Anderson J."/>
            <person name="Brown R."/>
            <person name="Browne H."/>
            <person name="Corton N."/>
            <person name="Hauser H."/>
            <person name="Gamble J."/>
            <person name="Gilderthorp R."/>
            <person name="Marcello L."/>
            <person name="McQuillan J."/>
            <person name="Otto T.D."/>
            <person name="Quail M.A."/>
            <person name="Sanders M.J."/>
            <person name="van Tonder A."/>
            <person name="Ginger M.L."/>
            <person name="Field M.C."/>
            <person name="Barry J.D."/>
            <person name="Hertz-Fowler C."/>
            <person name="Berriman M."/>
        </authorList>
    </citation>
    <scope>NUCLEOTIDE SEQUENCE</scope>
    <source>
        <strain evidence="2">IL3000</strain>
    </source>
</reference>
<sequence>MLVHILPLFSFLYLVFFLYLSIFVIHFPVFTTTIFPSRHPGMSSPIKPLHKAYGGLLFTYYFPFIKCFFQLLFLKVFNISNCLGTKSMHEWHNEEEEEEKKR</sequence>
<protein>
    <submittedName>
        <fullName evidence="2">Uncharacterized protein</fullName>
    </submittedName>
</protein>
<feature type="transmembrane region" description="Helical" evidence="1">
    <location>
        <begin position="56"/>
        <end position="77"/>
    </location>
</feature>
<proteinExistence type="predicted"/>
<evidence type="ECO:0000313" key="2">
    <source>
        <dbReference type="EMBL" id="CCC90176.1"/>
    </source>
</evidence>
<name>G0ULC1_TRYCI</name>
<keyword evidence="1" id="KW-1133">Transmembrane helix</keyword>
<keyword evidence="1" id="KW-0812">Transmembrane</keyword>
<keyword evidence="1" id="KW-0472">Membrane</keyword>
<dbReference type="AlphaFoldDB" id="G0ULC1"/>
<accession>G0ULC1</accession>
<feature type="transmembrane region" description="Helical" evidence="1">
    <location>
        <begin position="12"/>
        <end position="35"/>
    </location>
</feature>
<dbReference type="EMBL" id="HE575317">
    <property type="protein sequence ID" value="CCC90176.1"/>
    <property type="molecule type" value="Genomic_DNA"/>
</dbReference>
<evidence type="ECO:0000256" key="1">
    <source>
        <dbReference type="SAM" id="Phobius"/>
    </source>
</evidence>